<dbReference type="STRING" id="1120964.GCA_001313265_05467"/>
<reference evidence="2" key="1">
    <citation type="submission" date="2016-10" db="EMBL/GenBank/DDBJ databases">
        <authorList>
            <person name="Varghese N."/>
            <person name="Submissions S."/>
        </authorList>
    </citation>
    <scope>NUCLEOTIDE SEQUENCE [LARGE SCALE GENOMIC DNA]</scope>
    <source>
        <strain evidence="2">DSM 17298</strain>
    </source>
</reference>
<dbReference type="RefSeq" id="WP_103925322.1">
    <property type="nucleotide sequence ID" value="NZ_FNVR01000015.1"/>
</dbReference>
<proteinExistence type="predicted"/>
<gene>
    <name evidence="1" type="ORF">SAMN03080598_02675</name>
</gene>
<protein>
    <recommendedName>
        <fullName evidence="3">TolB-like 6-blade propeller-like</fullName>
    </recommendedName>
</protein>
<dbReference type="EMBL" id="FNVR01000015">
    <property type="protein sequence ID" value="SEG15168.1"/>
    <property type="molecule type" value="Genomic_DNA"/>
</dbReference>
<accession>A0A1H5XU10</accession>
<keyword evidence="2" id="KW-1185">Reference proteome</keyword>
<organism evidence="1 2">
    <name type="scientific">Algoriphagus boritolerans DSM 17298 = JCM 18970</name>
    <dbReference type="NCBI Taxonomy" id="1120964"/>
    <lineage>
        <taxon>Bacteria</taxon>
        <taxon>Pseudomonadati</taxon>
        <taxon>Bacteroidota</taxon>
        <taxon>Cytophagia</taxon>
        <taxon>Cytophagales</taxon>
        <taxon>Cyclobacteriaceae</taxon>
        <taxon>Algoriphagus</taxon>
    </lineage>
</organism>
<dbReference type="OrthoDB" id="817030at2"/>
<name>A0A1H5XU10_9BACT</name>
<sequence>MRPPLIFLTAFLILSCDNSSTKTKQEPSNPQTYFFEKLDSIIVKDVIARVFIFQGFHEGQYFFRDMASSKVYLFDQAGELVDQWNKEGDVPGKFSMTASNISFDKKGNLVLLDIMEGIKILKKNSDVVHDFRVYQNQVSLGAAFSLFDTEQLIQKEGKEYLIYSLDIIEEYNQKYDPEFLARRKNLLVTDLETNETKEHIPFPEGSLFLNGKVYYFRDLRPIFQYDETSERLYLMFKSEPILYTYDWSGETPELIDQQTLPLEGFQVFEGFEVGAIDMGQIGNFQTRPYPSDIINISKYGDDLLISYSPTPQDKSAIERVIAGQSSDETKIRLRKEAQMRTVLRRQNGEIVPVELPEMYYNSFKVDGNTIYWMKKPDPNTEAEEFTLYWGELKAK</sequence>
<dbReference type="AlphaFoldDB" id="A0A1H5XU10"/>
<evidence type="ECO:0000313" key="2">
    <source>
        <dbReference type="Proteomes" id="UP000236736"/>
    </source>
</evidence>
<evidence type="ECO:0008006" key="3">
    <source>
        <dbReference type="Google" id="ProtNLM"/>
    </source>
</evidence>
<evidence type="ECO:0000313" key="1">
    <source>
        <dbReference type="EMBL" id="SEG15168.1"/>
    </source>
</evidence>
<dbReference type="Proteomes" id="UP000236736">
    <property type="component" value="Unassembled WGS sequence"/>
</dbReference>
<dbReference type="PROSITE" id="PS51257">
    <property type="entry name" value="PROKAR_LIPOPROTEIN"/>
    <property type="match status" value="1"/>
</dbReference>